<comment type="caution">
    <text evidence="1">The sequence shown here is derived from an EMBL/GenBank/DDBJ whole genome shotgun (WGS) entry which is preliminary data.</text>
</comment>
<organism evidence="1 2">
    <name type="scientific">Catharanthus roseus</name>
    <name type="common">Madagascar periwinkle</name>
    <name type="synonym">Vinca rosea</name>
    <dbReference type="NCBI Taxonomy" id="4058"/>
    <lineage>
        <taxon>Eukaryota</taxon>
        <taxon>Viridiplantae</taxon>
        <taxon>Streptophyta</taxon>
        <taxon>Embryophyta</taxon>
        <taxon>Tracheophyta</taxon>
        <taxon>Spermatophyta</taxon>
        <taxon>Magnoliopsida</taxon>
        <taxon>eudicotyledons</taxon>
        <taxon>Gunneridae</taxon>
        <taxon>Pentapetalae</taxon>
        <taxon>asterids</taxon>
        <taxon>lamiids</taxon>
        <taxon>Gentianales</taxon>
        <taxon>Apocynaceae</taxon>
        <taxon>Rauvolfioideae</taxon>
        <taxon>Vinceae</taxon>
        <taxon>Catharanthinae</taxon>
        <taxon>Catharanthus</taxon>
    </lineage>
</organism>
<evidence type="ECO:0000313" key="2">
    <source>
        <dbReference type="Proteomes" id="UP001060085"/>
    </source>
</evidence>
<dbReference type="EMBL" id="CM044701">
    <property type="protein sequence ID" value="KAI5681667.1"/>
    <property type="molecule type" value="Genomic_DNA"/>
</dbReference>
<accession>A0ACC0C9P4</accession>
<proteinExistence type="predicted"/>
<name>A0ACC0C9P4_CATRO</name>
<dbReference type="Proteomes" id="UP001060085">
    <property type="component" value="Linkage Group LG01"/>
</dbReference>
<gene>
    <name evidence="1" type="ORF">M9H77_02895</name>
</gene>
<sequence>MSPIPVSFTRPGYPSFHRRMMYVKDEKANPKSTSEDFSPYQKVRGLKSSFTSSPYEISSLKGYLSISIKKQSHSTHIKSRERLPGKEVKERSNFDVPSSRIRYLKKNCNHHERKSRQQLLNPIHICCRKEKEF</sequence>
<protein>
    <submittedName>
        <fullName evidence="1">Uncharacterized protein</fullName>
    </submittedName>
</protein>
<evidence type="ECO:0000313" key="1">
    <source>
        <dbReference type="EMBL" id="KAI5681667.1"/>
    </source>
</evidence>
<reference evidence="2" key="1">
    <citation type="journal article" date="2023" name="Nat. Plants">
        <title>Single-cell RNA sequencing provides a high-resolution roadmap for understanding the multicellular compartmentation of specialized metabolism.</title>
        <authorList>
            <person name="Sun S."/>
            <person name="Shen X."/>
            <person name="Li Y."/>
            <person name="Li Y."/>
            <person name="Wang S."/>
            <person name="Li R."/>
            <person name="Zhang H."/>
            <person name="Shen G."/>
            <person name="Guo B."/>
            <person name="Wei J."/>
            <person name="Xu J."/>
            <person name="St-Pierre B."/>
            <person name="Chen S."/>
            <person name="Sun C."/>
        </authorList>
    </citation>
    <scope>NUCLEOTIDE SEQUENCE [LARGE SCALE GENOMIC DNA]</scope>
</reference>
<keyword evidence="2" id="KW-1185">Reference proteome</keyword>